<protein>
    <submittedName>
        <fullName evidence="6">TSA: Wollemia nobilis Ref_Wollemi_Transcript_1497_1617 transcribed RNA sequence</fullName>
    </submittedName>
</protein>
<name>A0A0C9RQQ1_9CONI</name>
<dbReference type="FunFam" id="2.40.50.140:FF:000078">
    <property type="entry name" value="30S ribosomal protein S1"/>
    <property type="match status" value="1"/>
</dbReference>
<dbReference type="GO" id="GO:0009570">
    <property type="term" value="C:chloroplast stroma"/>
    <property type="evidence" value="ECO:0007669"/>
    <property type="project" value="TreeGrafter"/>
</dbReference>
<dbReference type="CDD" id="cd05692">
    <property type="entry name" value="S1_RPS1_repeat_hs4"/>
    <property type="match status" value="1"/>
</dbReference>
<reference evidence="6" key="1">
    <citation type="submission" date="2015-02" db="EMBL/GenBank/DDBJ databases">
        <title>A transcriptome of Wollemia nobilis - a relic of Gondwana.</title>
        <authorList>
            <person name="Chia J.Y."/>
            <person name="Leong Y.S."/>
            <person name="Abdul Karim S."/>
            <person name="Wan Azmi N."/>
            <person name="Hercus R."/>
            <person name="Croft L."/>
        </authorList>
    </citation>
    <scope>NUCLEOTIDE SEQUENCE</scope>
    <source>
        <strain evidence="6">MaeBrown</strain>
        <tissue evidence="6">Leaf</tissue>
    </source>
</reference>
<dbReference type="AlphaFoldDB" id="A0A0C9RQQ1"/>
<dbReference type="GO" id="GO:0005840">
    <property type="term" value="C:ribosome"/>
    <property type="evidence" value="ECO:0007669"/>
    <property type="project" value="UniProtKB-KW"/>
</dbReference>
<dbReference type="CDD" id="cd04465">
    <property type="entry name" value="S1_RPS1_repeat_ec2_hs2"/>
    <property type="match status" value="1"/>
</dbReference>
<keyword evidence="3" id="KW-0687">Ribonucleoprotein</keyword>
<dbReference type="PROSITE" id="PS50126">
    <property type="entry name" value="S1"/>
    <property type="match status" value="3"/>
</dbReference>
<evidence type="ECO:0000256" key="3">
    <source>
        <dbReference type="ARBA" id="ARBA00023274"/>
    </source>
</evidence>
<dbReference type="SUPFAM" id="SSF50249">
    <property type="entry name" value="Nucleic acid-binding proteins"/>
    <property type="match status" value="3"/>
</dbReference>
<feature type="region of interest" description="Disordered" evidence="4">
    <location>
        <begin position="401"/>
        <end position="426"/>
    </location>
</feature>
<dbReference type="PANTHER" id="PTHR10724:SF7">
    <property type="entry name" value="SMALL RIBOSOMAL SUBUNIT PROTEIN BS1C"/>
    <property type="match status" value="1"/>
</dbReference>
<evidence type="ECO:0000313" key="6">
    <source>
        <dbReference type="EMBL" id="JAG89421.1"/>
    </source>
</evidence>
<dbReference type="GO" id="GO:0006412">
    <property type="term" value="P:translation"/>
    <property type="evidence" value="ECO:0007669"/>
    <property type="project" value="TreeGrafter"/>
</dbReference>
<evidence type="ECO:0000256" key="2">
    <source>
        <dbReference type="ARBA" id="ARBA00022980"/>
    </source>
</evidence>
<feature type="compositionally biased region" description="Acidic residues" evidence="4">
    <location>
        <begin position="414"/>
        <end position="426"/>
    </location>
</feature>
<dbReference type="SMART" id="SM00316">
    <property type="entry name" value="S1"/>
    <property type="match status" value="3"/>
</dbReference>
<evidence type="ECO:0000256" key="4">
    <source>
        <dbReference type="SAM" id="MobiDB-lite"/>
    </source>
</evidence>
<comment type="similarity">
    <text evidence="1">Belongs to the bacterial ribosomal protein bS1 family.</text>
</comment>
<dbReference type="GO" id="GO:0003729">
    <property type="term" value="F:mRNA binding"/>
    <property type="evidence" value="ECO:0007669"/>
    <property type="project" value="TreeGrafter"/>
</dbReference>
<dbReference type="EMBL" id="GCHU01001483">
    <property type="protein sequence ID" value="JAG89421.1"/>
    <property type="molecule type" value="Transcribed_RNA"/>
</dbReference>
<evidence type="ECO:0000259" key="5">
    <source>
        <dbReference type="PROSITE" id="PS50126"/>
    </source>
</evidence>
<accession>A0A0C9RQQ1</accession>
<feature type="domain" description="S1 motif" evidence="5">
    <location>
        <begin position="114"/>
        <end position="184"/>
    </location>
</feature>
<dbReference type="Gene3D" id="2.40.50.140">
    <property type="entry name" value="Nucleic acid-binding proteins"/>
    <property type="match status" value="3"/>
</dbReference>
<feature type="domain" description="S1 motif" evidence="5">
    <location>
        <begin position="279"/>
        <end position="347"/>
    </location>
</feature>
<dbReference type="InterPro" id="IPR050437">
    <property type="entry name" value="Ribos_protein_bS1-like"/>
</dbReference>
<evidence type="ECO:0000256" key="1">
    <source>
        <dbReference type="ARBA" id="ARBA00006767"/>
    </source>
</evidence>
<dbReference type="GO" id="GO:1990904">
    <property type="term" value="C:ribonucleoprotein complex"/>
    <property type="evidence" value="ECO:0007669"/>
    <property type="project" value="UniProtKB-KW"/>
</dbReference>
<dbReference type="Pfam" id="PF00575">
    <property type="entry name" value="S1"/>
    <property type="match status" value="2"/>
</dbReference>
<keyword evidence="2" id="KW-0689">Ribosomal protein</keyword>
<proteinExistence type="inferred from homology"/>
<dbReference type="InterPro" id="IPR003029">
    <property type="entry name" value="S1_domain"/>
</dbReference>
<dbReference type="PANTHER" id="PTHR10724">
    <property type="entry name" value="30S RIBOSOMAL PROTEIN S1"/>
    <property type="match status" value="1"/>
</dbReference>
<dbReference type="GO" id="GO:0003735">
    <property type="term" value="F:structural constituent of ribosome"/>
    <property type="evidence" value="ECO:0007669"/>
    <property type="project" value="TreeGrafter"/>
</dbReference>
<sequence>MAAVSHHLGLSWPFLSMQPHTKLKNSFPSSSSISSRGQQWYPLTERNQSSKRKPLSITCATVISNAETREREKLMAEFDLVRDKLMEDPMSDAPFSLDDFKAALDKFNDFLEVGSTVRGIVIETDAYGTMVDINDKAPAFLPLEESCLYDIRFPGEIGLYPGLEDNFLITGEDEQDGTLILGLRDMQLELAWERCRQLQAEDVVVKGLVTSANKGGLVVLVEGLRGFVPFSQMQTSSNMEDLVDVEIPLKFMEVDEEQTRLVLSQRKAAADSQAPLAIGTVVVGTVQTIKPYGAFIDLGGLNGLLHVSQISHDRVTDVGTILQPGDTLKVMILSHDRERGRVSLSTKKLEPTPGDMIRNPKLVYEKADEMAQTFRQRIAQAEAMARADMLRFQQEVGLGLSSDGVLTTRSDENLGLEEDVSPAEES</sequence>
<dbReference type="InterPro" id="IPR012340">
    <property type="entry name" value="NA-bd_OB-fold"/>
</dbReference>
<feature type="domain" description="S1 motif" evidence="5">
    <location>
        <begin position="202"/>
        <end position="266"/>
    </location>
</feature>
<organism evidence="6">
    <name type="scientific">Wollemia nobilis</name>
    <dbReference type="NCBI Taxonomy" id="56998"/>
    <lineage>
        <taxon>Eukaryota</taxon>
        <taxon>Viridiplantae</taxon>
        <taxon>Streptophyta</taxon>
        <taxon>Embryophyta</taxon>
        <taxon>Tracheophyta</taxon>
        <taxon>Spermatophyta</taxon>
        <taxon>Pinopsida</taxon>
        <taxon>Pinidae</taxon>
        <taxon>Conifers II</taxon>
        <taxon>Araucariales</taxon>
        <taxon>Araucariaceae</taxon>
        <taxon>Wollemia</taxon>
    </lineage>
</organism>